<dbReference type="Proteomes" id="UP001500102">
    <property type="component" value="Unassembled WGS sequence"/>
</dbReference>
<evidence type="ECO:0000256" key="1">
    <source>
        <dbReference type="ARBA" id="ARBA00006723"/>
    </source>
</evidence>
<dbReference type="PANTHER" id="PTHR35530:SF1">
    <property type="entry name" value="2-HYDROXYMUCONATE TAUTOMERASE"/>
    <property type="match status" value="1"/>
</dbReference>
<evidence type="ECO:0000313" key="4">
    <source>
        <dbReference type="EMBL" id="GAA2140376.1"/>
    </source>
</evidence>
<reference evidence="4 5" key="1">
    <citation type="journal article" date="2019" name="Int. J. Syst. Evol. Microbiol.">
        <title>The Global Catalogue of Microorganisms (GCM) 10K type strain sequencing project: providing services to taxonomists for standard genome sequencing and annotation.</title>
        <authorList>
            <consortium name="The Broad Institute Genomics Platform"/>
            <consortium name="The Broad Institute Genome Sequencing Center for Infectious Disease"/>
            <person name="Wu L."/>
            <person name="Ma J."/>
        </authorList>
    </citation>
    <scope>NUCLEOTIDE SEQUENCE [LARGE SCALE GENOMIC DNA]</scope>
    <source>
        <strain evidence="4 5">JCM 15921</strain>
    </source>
</reference>
<dbReference type="EMBL" id="BAAAQB010000037">
    <property type="protein sequence ID" value="GAA2140376.1"/>
    <property type="molecule type" value="Genomic_DNA"/>
</dbReference>
<dbReference type="Pfam" id="PF01361">
    <property type="entry name" value="Tautomerase"/>
    <property type="match status" value="1"/>
</dbReference>
<gene>
    <name evidence="4" type="ORF">GCM10009825_28040</name>
</gene>
<organism evidence="4 5">
    <name type="scientific">Arthrobacter humicola</name>
    <dbReference type="NCBI Taxonomy" id="409291"/>
    <lineage>
        <taxon>Bacteria</taxon>
        <taxon>Bacillati</taxon>
        <taxon>Actinomycetota</taxon>
        <taxon>Actinomycetes</taxon>
        <taxon>Micrococcales</taxon>
        <taxon>Micrococcaceae</taxon>
        <taxon>Arthrobacter</taxon>
    </lineage>
</organism>
<dbReference type="PANTHER" id="PTHR35530">
    <property type="entry name" value="TAUTOMERASE-RELATED"/>
    <property type="match status" value="1"/>
</dbReference>
<dbReference type="InterPro" id="IPR014347">
    <property type="entry name" value="Tautomerase/MIF_sf"/>
</dbReference>
<accession>A0ABN2ZD36</accession>
<protein>
    <recommendedName>
        <fullName evidence="3">4-oxalocrotonate tautomerase-like domain-containing protein</fullName>
    </recommendedName>
</protein>
<name>A0ABN2ZD36_9MICC</name>
<evidence type="ECO:0000256" key="2">
    <source>
        <dbReference type="ARBA" id="ARBA00023235"/>
    </source>
</evidence>
<dbReference type="Gene3D" id="3.30.429.10">
    <property type="entry name" value="Macrophage Migration Inhibitory Factor"/>
    <property type="match status" value="1"/>
</dbReference>
<comment type="similarity">
    <text evidence="1">Belongs to the 4-oxalocrotonate tautomerase family.</text>
</comment>
<evidence type="ECO:0000313" key="5">
    <source>
        <dbReference type="Proteomes" id="UP001500102"/>
    </source>
</evidence>
<sequence>MPLIEVSIARGRTPEQLRSLISELHRAAESSVGAAPENTTVLIREIEHELWSRGNQTIAERNAEAQQAAPIQAVAANIAPDRRSH</sequence>
<comment type="caution">
    <text evidence="4">The sequence shown here is derived from an EMBL/GenBank/DDBJ whole genome shotgun (WGS) entry which is preliminary data.</text>
</comment>
<keyword evidence="5" id="KW-1185">Reference proteome</keyword>
<dbReference type="RefSeq" id="WP_344366938.1">
    <property type="nucleotide sequence ID" value="NZ_BAAAQB010000037.1"/>
</dbReference>
<evidence type="ECO:0000259" key="3">
    <source>
        <dbReference type="Pfam" id="PF01361"/>
    </source>
</evidence>
<dbReference type="SUPFAM" id="SSF55331">
    <property type="entry name" value="Tautomerase/MIF"/>
    <property type="match status" value="1"/>
</dbReference>
<feature type="domain" description="4-oxalocrotonate tautomerase-like" evidence="3">
    <location>
        <begin position="2"/>
        <end position="58"/>
    </location>
</feature>
<keyword evidence="2" id="KW-0413">Isomerase</keyword>
<proteinExistence type="inferred from homology"/>
<dbReference type="InterPro" id="IPR004370">
    <property type="entry name" value="4-OT-like_dom"/>
</dbReference>